<proteinExistence type="predicted"/>
<reference evidence="3" key="1">
    <citation type="journal article" date="2013" name="Science">
        <title>Comparative analysis of bat genomes provides insight into the evolution of flight and immunity.</title>
        <authorList>
            <person name="Zhang G."/>
            <person name="Cowled C."/>
            <person name="Shi Z."/>
            <person name="Huang Z."/>
            <person name="Bishop-Lilly K.A."/>
            <person name="Fang X."/>
            <person name="Wynne J.W."/>
            <person name="Xiong Z."/>
            <person name="Baker M.L."/>
            <person name="Zhao W."/>
            <person name="Tachedjian M."/>
            <person name="Zhu Y."/>
            <person name="Zhou P."/>
            <person name="Jiang X."/>
            <person name="Ng J."/>
            <person name="Yang L."/>
            <person name="Wu L."/>
            <person name="Xiao J."/>
            <person name="Feng Y."/>
            <person name="Chen Y."/>
            <person name="Sun X."/>
            <person name="Zhang Y."/>
            <person name="Marsh G.A."/>
            <person name="Crameri G."/>
            <person name="Broder C.C."/>
            <person name="Frey K.G."/>
            <person name="Wang L.F."/>
            <person name="Wang J."/>
        </authorList>
    </citation>
    <scope>NUCLEOTIDE SEQUENCE [LARGE SCALE GENOMIC DNA]</scope>
</reference>
<protein>
    <submittedName>
        <fullName evidence="2">Uncharacterized protein</fullName>
    </submittedName>
</protein>
<dbReference type="EMBL" id="KB030251">
    <property type="protein sequence ID" value="ELK19560.1"/>
    <property type="molecule type" value="Genomic_DNA"/>
</dbReference>
<name>L5L804_PTEAL</name>
<accession>L5L804</accession>
<feature type="region of interest" description="Disordered" evidence="1">
    <location>
        <begin position="57"/>
        <end position="81"/>
    </location>
</feature>
<evidence type="ECO:0000313" key="3">
    <source>
        <dbReference type="Proteomes" id="UP000010552"/>
    </source>
</evidence>
<dbReference type="AlphaFoldDB" id="L5L804"/>
<gene>
    <name evidence="2" type="ORF">PAL_GLEAN10001781</name>
</gene>
<evidence type="ECO:0000256" key="1">
    <source>
        <dbReference type="SAM" id="MobiDB-lite"/>
    </source>
</evidence>
<sequence>MAPWSARGSPPAGIGTAGAMSAELAAKEPLSMEIQKSLCSSELSELWAPSYKVWPGRNRHRTKSTFPKWKPEAQQPNSKTL</sequence>
<dbReference type="InParanoid" id="L5L804"/>
<evidence type="ECO:0000313" key="2">
    <source>
        <dbReference type="EMBL" id="ELK19560.1"/>
    </source>
</evidence>
<organism evidence="2 3">
    <name type="scientific">Pteropus alecto</name>
    <name type="common">Black flying fox</name>
    <dbReference type="NCBI Taxonomy" id="9402"/>
    <lineage>
        <taxon>Eukaryota</taxon>
        <taxon>Metazoa</taxon>
        <taxon>Chordata</taxon>
        <taxon>Craniata</taxon>
        <taxon>Vertebrata</taxon>
        <taxon>Euteleostomi</taxon>
        <taxon>Mammalia</taxon>
        <taxon>Eutheria</taxon>
        <taxon>Laurasiatheria</taxon>
        <taxon>Chiroptera</taxon>
        <taxon>Yinpterochiroptera</taxon>
        <taxon>Pteropodoidea</taxon>
        <taxon>Pteropodidae</taxon>
        <taxon>Pteropodinae</taxon>
        <taxon>Pteropus</taxon>
    </lineage>
</organism>
<dbReference type="Proteomes" id="UP000010552">
    <property type="component" value="Unassembled WGS sequence"/>
</dbReference>
<keyword evidence="3" id="KW-1185">Reference proteome</keyword>